<feature type="disulfide bond" evidence="9">
    <location>
        <begin position="81"/>
        <end position="93"/>
    </location>
</feature>
<dbReference type="PANTHER" id="PTHR22722">
    <property type="entry name" value="LOW-DENSITY LIPOPROTEIN RECEPTOR-RELATED PROTEIN 2-RELATED"/>
    <property type="match status" value="1"/>
</dbReference>
<keyword evidence="7" id="KW-0675">Receptor</keyword>
<protein>
    <submittedName>
        <fullName evidence="10 11">Uncharacterized protein</fullName>
    </submittedName>
</protein>
<dbReference type="EnsemblMetazoa" id="HelroT132660">
    <property type="protein sequence ID" value="HelroP132660"/>
    <property type="gene ID" value="HelroG132660"/>
</dbReference>
<dbReference type="CTD" id="20196190"/>
<dbReference type="CDD" id="cd00112">
    <property type="entry name" value="LDLa"/>
    <property type="match status" value="3"/>
</dbReference>
<reference evidence="12" key="1">
    <citation type="submission" date="2012-12" db="EMBL/GenBank/DDBJ databases">
        <authorList>
            <person name="Hellsten U."/>
            <person name="Grimwood J."/>
            <person name="Chapman J.A."/>
            <person name="Shapiro H."/>
            <person name="Aerts A."/>
            <person name="Otillar R.P."/>
            <person name="Terry A.Y."/>
            <person name="Boore J.L."/>
            <person name="Simakov O."/>
            <person name="Marletaz F."/>
            <person name="Cho S.-J."/>
            <person name="Edsinger-Gonzales E."/>
            <person name="Havlak P."/>
            <person name="Kuo D.-H."/>
            <person name="Larsson T."/>
            <person name="Lv J."/>
            <person name="Arendt D."/>
            <person name="Savage R."/>
            <person name="Osoegawa K."/>
            <person name="de Jong P."/>
            <person name="Lindberg D.R."/>
            <person name="Seaver E.C."/>
            <person name="Weisblat D.A."/>
            <person name="Putnam N.H."/>
            <person name="Grigoriev I.V."/>
            <person name="Rokhsar D.S."/>
        </authorList>
    </citation>
    <scope>NUCLEOTIDE SEQUENCE</scope>
</reference>
<dbReference type="InterPro" id="IPR023415">
    <property type="entry name" value="LDLR_class-A_CS"/>
</dbReference>
<keyword evidence="12" id="KW-1185">Reference proteome</keyword>
<dbReference type="HOGENOM" id="CLU_085098_1_1_1"/>
<dbReference type="STRING" id="6412.T1EHZ0"/>
<evidence type="ECO:0000256" key="2">
    <source>
        <dbReference type="ARBA" id="ARBA00022692"/>
    </source>
</evidence>
<dbReference type="AlphaFoldDB" id="T1EHZ0"/>
<keyword evidence="4" id="KW-1133">Transmembrane helix</keyword>
<sequence length="156" mass="17274">ISECMNDTFQCRNGRCISNLFLCDRNDDCPDGEDEDVQTCGPCLNNYYRCSGSKVKCLEPRKLCDGKKQCLDGGDEEDCACNQADHHCENGRCISSMYLCDGKQDCPLGDDENAKNCVPCLNHGFRCPGKLSICLHGSKLCDGRRDCLDGSDEFNC</sequence>
<feature type="disulfide bond" evidence="9">
    <location>
        <begin position="141"/>
        <end position="156"/>
    </location>
</feature>
<dbReference type="InterPro" id="IPR051221">
    <property type="entry name" value="LDLR-related"/>
</dbReference>
<evidence type="ECO:0000256" key="8">
    <source>
        <dbReference type="ARBA" id="ARBA00023180"/>
    </source>
</evidence>
<comment type="subcellular location">
    <subcellularLocation>
        <location evidence="1">Membrane</location>
        <topology evidence="1">Single-pass membrane protein</topology>
    </subcellularLocation>
</comment>
<dbReference type="Gene3D" id="4.10.400.10">
    <property type="entry name" value="Low-density Lipoprotein Receptor"/>
    <property type="match status" value="4"/>
</dbReference>
<evidence type="ECO:0000256" key="6">
    <source>
        <dbReference type="ARBA" id="ARBA00023157"/>
    </source>
</evidence>
<dbReference type="InParanoid" id="T1EHZ0"/>
<evidence type="ECO:0000256" key="5">
    <source>
        <dbReference type="ARBA" id="ARBA00023136"/>
    </source>
</evidence>
<evidence type="ECO:0000256" key="7">
    <source>
        <dbReference type="ARBA" id="ARBA00023170"/>
    </source>
</evidence>
<accession>T1EHZ0</accession>
<evidence type="ECO:0000256" key="1">
    <source>
        <dbReference type="ARBA" id="ARBA00004167"/>
    </source>
</evidence>
<evidence type="ECO:0000313" key="11">
    <source>
        <dbReference type="EnsemblMetazoa" id="HelroP132660"/>
    </source>
</evidence>
<feature type="disulfide bond" evidence="9">
    <location>
        <begin position="11"/>
        <end position="29"/>
    </location>
</feature>
<dbReference type="InterPro" id="IPR002172">
    <property type="entry name" value="LDrepeatLR_classA_rpt"/>
</dbReference>
<gene>
    <name evidence="11" type="primary">20196190</name>
    <name evidence="10" type="ORF">HELRODRAFT_132660</name>
</gene>
<keyword evidence="2" id="KW-0812">Transmembrane</keyword>
<feature type="disulfide bond" evidence="9">
    <location>
        <begin position="88"/>
        <end position="106"/>
    </location>
</feature>
<dbReference type="eggNOG" id="KOG1215">
    <property type="taxonomic scope" value="Eukaryota"/>
</dbReference>
<dbReference type="KEGG" id="hro:HELRODRAFT_132660"/>
<dbReference type="Pfam" id="PF00057">
    <property type="entry name" value="Ldl_recept_a"/>
    <property type="match status" value="4"/>
</dbReference>
<evidence type="ECO:0000256" key="3">
    <source>
        <dbReference type="ARBA" id="ARBA00022737"/>
    </source>
</evidence>
<reference evidence="11" key="3">
    <citation type="submission" date="2015-06" db="UniProtKB">
        <authorList>
            <consortium name="EnsemblMetazoa"/>
        </authorList>
    </citation>
    <scope>IDENTIFICATION</scope>
</reference>
<reference evidence="10 12" key="2">
    <citation type="journal article" date="2013" name="Nature">
        <title>Insights into bilaterian evolution from three spiralian genomes.</title>
        <authorList>
            <person name="Simakov O."/>
            <person name="Marletaz F."/>
            <person name="Cho S.J."/>
            <person name="Edsinger-Gonzales E."/>
            <person name="Havlak P."/>
            <person name="Hellsten U."/>
            <person name="Kuo D.H."/>
            <person name="Larsson T."/>
            <person name="Lv J."/>
            <person name="Arendt D."/>
            <person name="Savage R."/>
            <person name="Osoegawa K."/>
            <person name="de Jong P."/>
            <person name="Grimwood J."/>
            <person name="Chapman J.A."/>
            <person name="Shapiro H."/>
            <person name="Aerts A."/>
            <person name="Otillar R.P."/>
            <person name="Terry A.Y."/>
            <person name="Boore J.L."/>
            <person name="Grigoriev I.V."/>
            <person name="Lindberg D.R."/>
            <person name="Seaver E.C."/>
            <person name="Weisblat D.A."/>
            <person name="Putnam N.H."/>
            <person name="Rokhsar D.S."/>
        </authorList>
    </citation>
    <scope>NUCLEOTIDE SEQUENCE</scope>
</reference>
<evidence type="ECO:0000256" key="9">
    <source>
        <dbReference type="PROSITE-ProRule" id="PRU00124"/>
    </source>
</evidence>
<dbReference type="Proteomes" id="UP000015101">
    <property type="component" value="Unassembled WGS sequence"/>
</dbReference>
<dbReference type="OMA" id="ISECMND"/>
<feature type="disulfide bond" evidence="9">
    <location>
        <begin position="64"/>
        <end position="79"/>
    </location>
</feature>
<comment type="caution">
    <text evidence="9">Lacks conserved residue(s) required for the propagation of feature annotation.</text>
</comment>
<keyword evidence="8" id="KW-0325">Glycoprotein</keyword>
<name>T1EHZ0_HELRO</name>
<keyword evidence="5" id="KW-0472">Membrane</keyword>
<keyword evidence="6 9" id="KW-1015">Disulfide bond</keyword>
<dbReference type="PRINTS" id="PR00261">
    <property type="entry name" value="LDLRECEPTOR"/>
</dbReference>
<proteinExistence type="predicted"/>
<dbReference type="InterPro" id="IPR036055">
    <property type="entry name" value="LDL_receptor-like_sf"/>
</dbReference>
<evidence type="ECO:0000313" key="10">
    <source>
        <dbReference type="EMBL" id="ESO07665.1"/>
    </source>
</evidence>
<feature type="disulfide bond" evidence="9">
    <location>
        <begin position="4"/>
        <end position="16"/>
    </location>
</feature>
<dbReference type="EMBL" id="KB096183">
    <property type="protein sequence ID" value="ESO07665.1"/>
    <property type="molecule type" value="Genomic_DNA"/>
</dbReference>
<keyword evidence="3" id="KW-0677">Repeat</keyword>
<evidence type="ECO:0000256" key="4">
    <source>
        <dbReference type="ARBA" id="ARBA00022989"/>
    </source>
</evidence>
<dbReference type="PANTHER" id="PTHR22722:SF5">
    <property type="entry name" value="LOW-DENSITY LIPOPROTEIN RECEPTOR-RELATED PROTEIN 1B"/>
    <property type="match status" value="1"/>
</dbReference>
<dbReference type="GO" id="GO:0016020">
    <property type="term" value="C:membrane"/>
    <property type="evidence" value="ECO:0007669"/>
    <property type="project" value="UniProtKB-SubCell"/>
</dbReference>
<dbReference type="SMART" id="SM00192">
    <property type="entry name" value="LDLa"/>
    <property type="match status" value="4"/>
</dbReference>
<dbReference type="GeneID" id="20196190"/>
<dbReference type="PROSITE" id="PS50068">
    <property type="entry name" value="LDLRA_2"/>
    <property type="match status" value="4"/>
</dbReference>
<dbReference type="SUPFAM" id="SSF57424">
    <property type="entry name" value="LDL receptor-like module"/>
    <property type="match status" value="4"/>
</dbReference>
<dbReference type="EMBL" id="AMQM01003487">
    <property type="status" value="NOT_ANNOTATED_CDS"/>
    <property type="molecule type" value="Genomic_DNA"/>
</dbReference>
<organism evidence="11 12">
    <name type="scientific">Helobdella robusta</name>
    <name type="common">Californian leech</name>
    <dbReference type="NCBI Taxonomy" id="6412"/>
    <lineage>
        <taxon>Eukaryota</taxon>
        <taxon>Metazoa</taxon>
        <taxon>Spiralia</taxon>
        <taxon>Lophotrochozoa</taxon>
        <taxon>Annelida</taxon>
        <taxon>Clitellata</taxon>
        <taxon>Hirudinea</taxon>
        <taxon>Rhynchobdellida</taxon>
        <taxon>Glossiphoniidae</taxon>
        <taxon>Helobdella</taxon>
    </lineage>
</organism>
<dbReference type="OrthoDB" id="10062665at2759"/>
<dbReference type="RefSeq" id="XP_009014276.1">
    <property type="nucleotide sequence ID" value="XM_009016028.1"/>
</dbReference>
<evidence type="ECO:0000313" key="12">
    <source>
        <dbReference type="Proteomes" id="UP000015101"/>
    </source>
</evidence>
<dbReference type="PROSITE" id="PS01209">
    <property type="entry name" value="LDLRA_1"/>
    <property type="match status" value="3"/>
</dbReference>